<feature type="modified residue" description="N6-(pyridoxal phosphate)lysine" evidence="10 11">
    <location>
        <position position="227"/>
    </location>
</feature>
<dbReference type="GO" id="GO:0004372">
    <property type="term" value="F:glycine hydroxymethyltransferase activity"/>
    <property type="evidence" value="ECO:0007669"/>
    <property type="project" value="UniProtKB-UniRule"/>
</dbReference>
<name>A0A9X1M0Y9_9MICC</name>
<keyword evidence="7 10" id="KW-0808">Transferase</keyword>
<evidence type="ECO:0000313" key="13">
    <source>
        <dbReference type="EMBL" id="MCC3265972.1"/>
    </source>
</evidence>
<organism evidence="14 16">
    <name type="scientific">Arthrobacter gengyunqii</name>
    <dbReference type="NCBI Taxonomy" id="2886940"/>
    <lineage>
        <taxon>Bacteria</taxon>
        <taxon>Bacillati</taxon>
        <taxon>Actinomycetota</taxon>
        <taxon>Actinomycetes</taxon>
        <taxon>Micrococcales</taxon>
        <taxon>Micrococcaceae</taxon>
        <taxon>Arthrobacter</taxon>
    </lineage>
</organism>
<keyword evidence="6 10" id="KW-0554">One-carbon metabolism</keyword>
<dbReference type="InterPro" id="IPR019798">
    <property type="entry name" value="Ser_HO-MeTrfase_PLP_BS"/>
</dbReference>
<comment type="similarity">
    <text evidence="3 10">Belongs to the SHMT family.</text>
</comment>
<keyword evidence="15" id="KW-1185">Reference proteome</keyword>
<evidence type="ECO:0000256" key="9">
    <source>
        <dbReference type="ARBA" id="ARBA00054606"/>
    </source>
</evidence>
<dbReference type="GO" id="GO:0030170">
    <property type="term" value="F:pyridoxal phosphate binding"/>
    <property type="evidence" value="ECO:0007669"/>
    <property type="project" value="UniProtKB-UniRule"/>
</dbReference>
<evidence type="ECO:0000313" key="16">
    <source>
        <dbReference type="Proteomes" id="UP001139264"/>
    </source>
</evidence>
<dbReference type="InterPro" id="IPR015421">
    <property type="entry name" value="PyrdxlP-dep_Trfase_major"/>
</dbReference>
<evidence type="ECO:0000256" key="11">
    <source>
        <dbReference type="PIRSR" id="PIRSR000412-50"/>
    </source>
</evidence>
<dbReference type="EMBL" id="JAJFZP010000005">
    <property type="protein sequence ID" value="MCC3268687.1"/>
    <property type="molecule type" value="Genomic_DNA"/>
</dbReference>
<dbReference type="NCBIfam" id="NF000586">
    <property type="entry name" value="PRK00011.1"/>
    <property type="match status" value="1"/>
</dbReference>
<accession>A0A9X1M0Y9</accession>
<dbReference type="Gene3D" id="3.40.640.10">
    <property type="entry name" value="Type I PLP-dependent aspartate aminotransferase-like (Major domain)"/>
    <property type="match status" value="1"/>
</dbReference>
<dbReference type="Proteomes" id="UP001139168">
    <property type="component" value="Unassembled WGS sequence"/>
</dbReference>
<feature type="binding site" evidence="10">
    <location>
        <position position="118"/>
    </location>
    <ligand>
        <name>(6S)-5,6,7,8-tetrahydrofolate</name>
        <dbReference type="ChEBI" id="CHEBI:57453"/>
    </ligand>
</feature>
<evidence type="ECO:0000256" key="6">
    <source>
        <dbReference type="ARBA" id="ARBA00022563"/>
    </source>
</evidence>
<keyword evidence="5 10" id="KW-0963">Cytoplasm</keyword>
<dbReference type="InterPro" id="IPR039429">
    <property type="entry name" value="SHMT-like_dom"/>
</dbReference>
<dbReference type="GO" id="GO:0035999">
    <property type="term" value="P:tetrahydrofolate interconversion"/>
    <property type="evidence" value="ECO:0007669"/>
    <property type="project" value="UniProtKB-UniRule"/>
</dbReference>
<evidence type="ECO:0000259" key="12">
    <source>
        <dbReference type="Pfam" id="PF00464"/>
    </source>
</evidence>
<dbReference type="SUPFAM" id="SSF53383">
    <property type="entry name" value="PLP-dependent transferases"/>
    <property type="match status" value="1"/>
</dbReference>
<evidence type="ECO:0000256" key="7">
    <source>
        <dbReference type="ARBA" id="ARBA00022679"/>
    </source>
</evidence>
<protein>
    <recommendedName>
        <fullName evidence="10">Serine hydroxymethyltransferase</fullName>
        <shortName evidence="10">SHMT</shortName>
        <shortName evidence="10">Serine methylase</shortName>
        <ecNumber evidence="10">2.1.2.1</ecNumber>
    </recommendedName>
</protein>
<dbReference type="PANTHER" id="PTHR11680:SF35">
    <property type="entry name" value="SERINE HYDROXYMETHYLTRANSFERASE 1"/>
    <property type="match status" value="1"/>
</dbReference>
<evidence type="ECO:0000256" key="5">
    <source>
        <dbReference type="ARBA" id="ARBA00022490"/>
    </source>
</evidence>
<dbReference type="InterPro" id="IPR015422">
    <property type="entry name" value="PyrdxlP-dep_Trfase_small"/>
</dbReference>
<dbReference type="PROSITE" id="PS00096">
    <property type="entry name" value="SHMT"/>
    <property type="match status" value="1"/>
</dbReference>
<dbReference type="CDD" id="cd00378">
    <property type="entry name" value="SHMT"/>
    <property type="match status" value="1"/>
</dbReference>
<comment type="caution">
    <text evidence="10">Lacks conserved residue(s) required for the propagation of feature annotation.</text>
</comment>
<evidence type="ECO:0000313" key="14">
    <source>
        <dbReference type="EMBL" id="MCC3268687.1"/>
    </source>
</evidence>
<comment type="subcellular location">
    <subcellularLocation>
        <location evidence="2 10">Cytoplasm</location>
    </subcellularLocation>
</comment>
<reference evidence="14" key="1">
    <citation type="submission" date="2021-10" db="EMBL/GenBank/DDBJ databases">
        <title>Novel species in genus Arthrobacter.</title>
        <authorList>
            <person name="Liu Y."/>
        </authorList>
    </citation>
    <scope>NUCLEOTIDE SEQUENCE</scope>
    <source>
        <strain evidence="13">Zg-Y786</strain>
        <strain evidence="14">Zg-Y809</strain>
    </source>
</reference>
<dbReference type="Gene3D" id="3.90.1150.10">
    <property type="entry name" value="Aspartate Aminotransferase, domain 1"/>
    <property type="match status" value="1"/>
</dbReference>
<evidence type="ECO:0000256" key="10">
    <source>
        <dbReference type="HAMAP-Rule" id="MF_00051"/>
    </source>
</evidence>
<dbReference type="InterPro" id="IPR015424">
    <property type="entry name" value="PyrdxlP-dep_Trfase"/>
</dbReference>
<keyword evidence="8 10" id="KW-0663">Pyridoxal phosphate</keyword>
<keyword evidence="10" id="KW-0028">Amino-acid biosynthesis</keyword>
<comment type="pathway">
    <text evidence="10">Amino-acid biosynthesis; glycine biosynthesis; glycine from L-serine: step 1/1.</text>
</comment>
<evidence type="ECO:0000256" key="2">
    <source>
        <dbReference type="ARBA" id="ARBA00004496"/>
    </source>
</evidence>
<evidence type="ECO:0000256" key="8">
    <source>
        <dbReference type="ARBA" id="ARBA00022898"/>
    </source>
</evidence>
<feature type="domain" description="Serine hydroxymethyltransferase-like" evidence="12">
    <location>
        <begin position="5"/>
        <end position="387"/>
    </location>
</feature>
<sequence length="429" mass="46026">MNSHLAQIDPEVAEQIDNERRRQQSGLEMIASENHTSVAIMEAQGSVLTNKYAEGYPGRRYYGGCEYVDVIEQLAIDRAKNLFGAGFANVQPHSGAQANASVMHALIRPGDTILGLSLAHGGHLTHGMKINFSGRLYNVVPYNVAEDTHQVDMAEVERLAREHQPKLIVAGWSAYARQLDFAEFRRIADEVGAYLMVDMAHFAGLVAAGLHPSPVPHAHVVTSTTHKTLAGPRGGIILSNDADIAKKINSAVFPGQQGGPLEHVIAGKATALKIAGTPEFKERQERTLAGARLLAERLLADDVTAKGISVISGGTDVHLVLVDLRNAELNGQEAEDRLAQIDITVNRNAVPFDPRPPMVTSGLRIGTPALATRGFDEDAFREVADIIALALIAGAEDDLSELKARVTALAEAHPLYTEVADLASSPAHV</sequence>
<dbReference type="GO" id="GO:0005829">
    <property type="term" value="C:cytosol"/>
    <property type="evidence" value="ECO:0007669"/>
    <property type="project" value="TreeGrafter"/>
</dbReference>
<comment type="subunit">
    <text evidence="4 10">Homodimer.</text>
</comment>
<comment type="catalytic activity">
    <reaction evidence="10">
        <text>(6R)-5,10-methylene-5,6,7,8-tetrahydrofolate + glycine + H2O = (6S)-5,6,7,8-tetrahydrofolate + L-serine</text>
        <dbReference type="Rhea" id="RHEA:15481"/>
        <dbReference type="ChEBI" id="CHEBI:15377"/>
        <dbReference type="ChEBI" id="CHEBI:15636"/>
        <dbReference type="ChEBI" id="CHEBI:33384"/>
        <dbReference type="ChEBI" id="CHEBI:57305"/>
        <dbReference type="ChEBI" id="CHEBI:57453"/>
        <dbReference type="EC" id="2.1.2.1"/>
    </reaction>
</comment>
<dbReference type="InterPro" id="IPR001085">
    <property type="entry name" value="Ser_HO-MeTrfase"/>
</dbReference>
<comment type="function">
    <text evidence="9">Catalyzes the reversible interconversion of serine and glycine with tetrahydrofolate (THF) serving as the one-carbon carrier. This reaction serves as the major source of one-carbon groups required for the biosynthesis of purines, thymidylate, methionine, and other important biomolecules. Also exhibits THF-independent aldolase activity toward beta-hydroxyamino acids, producing glycine and aldehydes, via a retro-aldol mechanism. Thus, is able to catalyze the cleavage of L-allo-threonine.</text>
</comment>
<gene>
    <name evidence="10" type="primary">glyA</name>
    <name evidence="14" type="ORF">LJ751_04840</name>
    <name evidence="13" type="ORF">LJ752_07930</name>
</gene>
<dbReference type="EMBL" id="JAJFZQ010000005">
    <property type="protein sequence ID" value="MCC3265972.1"/>
    <property type="molecule type" value="Genomic_DNA"/>
</dbReference>
<evidence type="ECO:0000256" key="1">
    <source>
        <dbReference type="ARBA" id="ARBA00001933"/>
    </source>
</evidence>
<dbReference type="GO" id="GO:0042803">
    <property type="term" value="F:protein homodimerization activity"/>
    <property type="evidence" value="ECO:0007669"/>
    <property type="project" value="UniProtKB-ARBA"/>
</dbReference>
<evidence type="ECO:0000256" key="4">
    <source>
        <dbReference type="ARBA" id="ARBA00011738"/>
    </source>
</evidence>
<dbReference type="PANTHER" id="PTHR11680">
    <property type="entry name" value="SERINE HYDROXYMETHYLTRANSFERASE"/>
    <property type="match status" value="1"/>
</dbReference>
<evidence type="ECO:0000256" key="3">
    <source>
        <dbReference type="ARBA" id="ARBA00006376"/>
    </source>
</evidence>
<comment type="pathway">
    <text evidence="10">One-carbon metabolism; tetrahydrofolate interconversion.</text>
</comment>
<dbReference type="GO" id="GO:0019264">
    <property type="term" value="P:glycine biosynthetic process from serine"/>
    <property type="evidence" value="ECO:0007669"/>
    <property type="project" value="UniProtKB-UniRule"/>
</dbReference>
<dbReference type="FunFam" id="3.40.640.10:FF:000001">
    <property type="entry name" value="Serine hydroxymethyltransferase"/>
    <property type="match status" value="1"/>
</dbReference>
<dbReference type="InterPro" id="IPR049943">
    <property type="entry name" value="Ser_HO-MeTrfase-like"/>
</dbReference>
<feature type="site" description="Plays an important role in substrate specificity" evidence="10">
    <location>
        <position position="226"/>
    </location>
</feature>
<dbReference type="AlphaFoldDB" id="A0A9X1M0Y9"/>
<evidence type="ECO:0000313" key="15">
    <source>
        <dbReference type="Proteomes" id="UP001139168"/>
    </source>
</evidence>
<dbReference type="Proteomes" id="UP001139264">
    <property type="component" value="Unassembled WGS sequence"/>
</dbReference>
<dbReference type="EC" id="2.1.2.1" evidence="10"/>
<dbReference type="HAMAP" id="MF_00051">
    <property type="entry name" value="SHMT"/>
    <property type="match status" value="1"/>
</dbReference>
<dbReference type="PIRSF" id="PIRSF000412">
    <property type="entry name" value="SHMT"/>
    <property type="match status" value="1"/>
</dbReference>
<feature type="binding site" evidence="10">
    <location>
        <begin position="122"/>
        <end position="124"/>
    </location>
    <ligand>
        <name>(6S)-5,6,7,8-tetrahydrofolate</name>
        <dbReference type="ChEBI" id="CHEBI:57453"/>
    </ligand>
</feature>
<dbReference type="Pfam" id="PF00464">
    <property type="entry name" value="SHMT"/>
    <property type="match status" value="1"/>
</dbReference>
<proteinExistence type="inferred from homology"/>
<comment type="cofactor">
    <cofactor evidence="1 10 11">
        <name>pyridoxal 5'-phosphate</name>
        <dbReference type="ChEBI" id="CHEBI:597326"/>
    </cofactor>
</comment>
<comment type="caution">
    <text evidence="14">The sequence shown here is derived from an EMBL/GenBank/DDBJ whole genome shotgun (WGS) entry which is preliminary data.</text>
</comment>